<protein>
    <submittedName>
        <fullName evidence="9">Carbohydrate ABC transporter ATP-binding protein, CUT1 family</fullName>
    </submittedName>
</protein>
<keyword evidence="6" id="KW-1278">Translocase</keyword>
<dbReference type="RefSeq" id="WP_093253751.1">
    <property type="nucleotide sequence ID" value="NZ_FNQM01000006.1"/>
</dbReference>
<dbReference type="SMART" id="SM00382">
    <property type="entry name" value="AAA"/>
    <property type="match status" value="1"/>
</dbReference>
<evidence type="ECO:0000259" key="8">
    <source>
        <dbReference type="PROSITE" id="PS50893"/>
    </source>
</evidence>
<organism evidence="9 10">
    <name type="scientific">Rubrimonas cliftonensis</name>
    <dbReference type="NCBI Taxonomy" id="89524"/>
    <lineage>
        <taxon>Bacteria</taxon>
        <taxon>Pseudomonadati</taxon>
        <taxon>Pseudomonadota</taxon>
        <taxon>Alphaproteobacteria</taxon>
        <taxon>Rhodobacterales</taxon>
        <taxon>Paracoccaceae</taxon>
        <taxon>Rubrimonas</taxon>
    </lineage>
</organism>
<sequence>MSAPALELDRVSKIYGAKAARPVRAVDAVSMSVAKGEIVALLGSSGCGKTSTLRMVAGFETVSEGAVRIAGREVNRVAPAKRNVAMAFEGYSLYPPLTVRENIAFALKSARLPREEVARRVAEIAHLLEIEPILDRYPASISGGQQQRASLGRALIREADLHLLDEPMGQLEPALRALLRGRIKHFVKERGLTAVLVTHDQTEANALADRIAVMEGGVLQQFASPAELKDRPANLFTGTFIGEPPMNVFQAQARAEGDALRLGLGEGVALDYPAAGFEPAVRETILKRGRVTLGVRPHAVRLDPAGAPAEVAANQWLGDQSHIAASFAGGTLVTVEHDRARLRPGDRIGVRFEPADLHVFDGETGAALSHGGRAA</sequence>
<dbReference type="Pfam" id="PF00005">
    <property type="entry name" value="ABC_tran"/>
    <property type="match status" value="1"/>
</dbReference>
<dbReference type="InterPro" id="IPR012340">
    <property type="entry name" value="NA-bd_OB-fold"/>
</dbReference>
<dbReference type="STRING" id="89524.SAMN05444370_106186"/>
<evidence type="ECO:0000256" key="3">
    <source>
        <dbReference type="ARBA" id="ARBA00022475"/>
    </source>
</evidence>
<dbReference type="InterPro" id="IPR015853">
    <property type="entry name" value="ABC_transpr_FbpC"/>
</dbReference>
<keyword evidence="7" id="KW-0472">Membrane</keyword>
<dbReference type="InterPro" id="IPR017871">
    <property type="entry name" value="ABC_transporter-like_CS"/>
</dbReference>
<keyword evidence="4" id="KW-0547">Nucleotide-binding</keyword>
<dbReference type="Gene3D" id="2.40.50.100">
    <property type="match status" value="1"/>
</dbReference>
<keyword evidence="5 9" id="KW-0067">ATP-binding</keyword>
<comment type="similarity">
    <text evidence="1">Belongs to the ABC transporter superfamily.</text>
</comment>
<dbReference type="GO" id="GO:0055052">
    <property type="term" value="C:ATP-binding cassette (ABC) transporter complex, substrate-binding subunit-containing"/>
    <property type="evidence" value="ECO:0007669"/>
    <property type="project" value="TreeGrafter"/>
</dbReference>
<dbReference type="InterPro" id="IPR008995">
    <property type="entry name" value="Mo/tungstate-bd_C_term_dom"/>
</dbReference>
<feature type="domain" description="ABC transporter" evidence="8">
    <location>
        <begin position="6"/>
        <end position="241"/>
    </location>
</feature>
<dbReference type="Pfam" id="PF08402">
    <property type="entry name" value="TOBE_2"/>
    <property type="match status" value="1"/>
</dbReference>
<dbReference type="PROSITE" id="PS00211">
    <property type="entry name" value="ABC_TRANSPORTER_1"/>
    <property type="match status" value="1"/>
</dbReference>
<dbReference type="InterPro" id="IPR047641">
    <property type="entry name" value="ABC_transpr_MalK/UgpC-like"/>
</dbReference>
<gene>
    <name evidence="9" type="ORF">SAMN05444370_106186</name>
</gene>
<dbReference type="PANTHER" id="PTHR43875:SF15">
    <property type="entry name" value="TREHALOSE IMPORT ATP-BINDING PROTEIN SUGC"/>
    <property type="match status" value="1"/>
</dbReference>
<dbReference type="InterPro" id="IPR013611">
    <property type="entry name" value="Transp-assoc_OB_typ2"/>
</dbReference>
<keyword evidence="3" id="KW-1003">Cell membrane</keyword>
<accession>A0A1H4C3H2</accession>
<name>A0A1H4C3H2_9RHOB</name>
<dbReference type="Gene3D" id="2.40.50.140">
    <property type="entry name" value="Nucleic acid-binding proteins"/>
    <property type="match status" value="1"/>
</dbReference>
<dbReference type="SUPFAM" id="SSF52540">
    <property type="entry name" value="P-loop containing nucleoside triphosphate hydrolases"/>
    <property type="match status" value="1"/>
</dbReference>
<evidence type="ECO:0000256" key="7">
    <source>
        <dbReference type="ARBA" id="ARBA00023136"/>
    </source>
</evidence>
<dbReference type="OrthoDB" id="9767663at2"/>
<evidence type="ECO:0000256" key="5">
    <source>
        <dbReference type="ARBA" id="ARBA00022840"/>
    </source>
</evidence>
<keyword evidence="2" id="KW-0813">Transport</keyword>
<keyword evidence="10" id="KW-1185">Reference proteome</keyword>
<evidence type="ECO:0000313" key="10">
    <source>
        <dbReference type="Proteomes" id="UP000198703"/>
    </source>
</evidence>
<dbReference type="InterPro" id="IPR027417">
    <property type="entry name" value="P-loop_NTPase"/>
</dbReference>
<dbReference type="PROSITE" id="PS50893">
    <property type="entry name" value="ABC_TRANSPORTER_2"/>
    <property type="match status" value="1"/>
</dbReference>
<evidence type="ECO:0000256" key="2">
    <source>
        <dbReference type="ARBA" id="ARBA00022448"/>
    </source>
</evidence>
<dbReference type="EMBL" id="FNQM01000006">
    <property type="protein sequence ID" value="SEA54995.1"/>
    <property type="molecule type" value="Genomic_DNA"/>
</dbReference>
<reference evidence="9 10" key="1">
    <citation type="submission" date="2016-10" db="EMBL/GenBank/DDBJ databases">
        <authorList>
            <person name="de Groot N.N."/>
        </authorList>
    </citation>
    <scope>NUCLEOTIDE SEQUENCE [LARGE SCALE GENOMIC DNA]</scope>
    <source>
        <strain evidence="9 10">DSM 15345</strain>
    </source>
</reference>
<dbReference type="FunFam" id="3.40.50.300:FF:000042">
    <property type="entry name" value="Maltose/maltodextrin ABC transporter, ATP-binding protein"/>
    <property type="match status" value="1"/>
</dbReference>
<dbReference type="AlphaFoldDB" id="A0A1H4C3H2"/>
<evidence type="ECO:0000256" key="6">
    <source>
        <dbReference type="ARBA" id="ARBA00022967"/>
    </source>
</evidence>
<dbReference type="GO" id="GO:0015408">
    <property type="term" value="F:ABC-type ferric iron transporter activity"/>
    <property type="evidence" value="ECO:0007669"/>
    <property type="project" value="InterPro"/>
</dbReference>
<evidence type="ECO:0000256" key="1">
    <source>
        <dbReference type="ARBA" id="ARBA00005417"/>
    </source>
</evidence>
<dbReference type="GO" id="GO:0005524">
    <property type="term" value="F:ATP binding"/>
    <property type="evidence" value="ECO:0007669"/>
    <property type="project" value="UniProtKB-KW"/>
</dbReference>
<dbReference type="Gene3D" id="3.40.50.300">
    <property type="entry name" value="P-loop containing nucleotide triphosphate hydrolases"/>
    <property type="match status" value="1"/>
</dbReference>
<evidence type="ECO:0000256" key="4">
    <source>
        <dbReference type="ARBA" id="ARBA00022741"/>
    </source>
</evidence>
<dbReference type="InterPro" id="IPR003593">
    <property type="entry name" value="AAA+_ATPase"/>
</dbReference>
<evidence type="ECO:0000313" key="9">
    <source>
        <dbReference type="EMBL" id="SEA54995.1"/>
    </source>
</evidence>
<dbReference type="InterPro" id="IPR003439">
    <property type="entry name" value="ABC_transporter-like_ATP-bd"/>
</dbReference>
<proteinExistence type="inferred from homology"/>
<dbReference type="SUPFAM" id="SSF50331">
    <property type="entry name" value="MOP-like"/>
    <property type="match status" value="1"/>
</dbReference>
<dbReference type="GO" id="GO:0016887">
    <property type="term" value="F:ATP hydrolysis activity"/>
    <property type="evidence" value="ECO:0007669"/>
    <property type="project" value="InterPro"/>
</dbReference>
<dbReference type="CDD" id="cd03259">
    <property type="entry name" value="ABC_Carb_Solutes_like"/>
    <property type="match status" value="1"/>
</dbReference>
<dbReference type="PANTHER" id="PTHR43875">
    <property type="entry name" value="MALTODEXTRIN IMPORT ATP-BINDING PROTEIN MSMX"/>
    <property type="match status" value="1"/>
</dbReference>
<dbReference type="Proteomes" id="UP000198703">
    <property type="component" value="Unassembled WGS sequence"/>
</dbReference>